<proteinExistence type="predicted"/>
<accession>A0A8J2Z3G1</accession>
<dbReference type="OrthoDB" id="7229084at2"/>
<comment type="caution">
    <text evidence="1">The sequence shown here is derived from an EMBL/GenBank/DDBJ whole genome shotgun (WGS) entry which is preliminary data.</text>
</comment>
<evidence type="ECO:0000313" key="2">
    <source>
        <dbReference type="Proteomes" id="UP000636949"/>
    </source>
</evidence>
<reference evidence="1" key="1">
    <citation type="journal article" date="2014" name="Int. J. Syst. Evol. Microbiol.">
        <title>Complete genome sequence of Corynebacterium casei LMG S-19264T (=DSM 44701T), isolated from a smear-ripened cheese.</title>
        <authorList>
            <consortium name="US DOE Joint Genome Institute (JGI-PGF)"/>
            <person name="Walter F."/>
            <person name="Albersmeier A."/>
            <person name="Kalinowski J."/>
            <person name="Ruckert C."/>
        </authorList>
    </citation>
    <scope>NUCLEOTIDE SEQUENCE</scope>
    <source>
        <strain evidence="1">CGMCC 1.15758</strain>
    </source>
</reference>
<dbReference type="Gene3D" id="3.40.50.300">
    <property type="entry name" value="P-loop containing nucleotide triphosphate hydrolases"/>
    <property type="match status" value="1"/>
</dbReference>
<dbReference type="EMBL" id="BMJS01000006">
    <property type="protein sequence ID" value="GGF93400.1"/>
    <property type="molecule type" value="Genomic_DNA"/>
</dbReference>
<sequence>MLNRLYQGVEECFAWLDKYSKKSLASYCELESADDEHTLITQDGSLLSVIDFSGVNKLISDLEFKELSGHLQQALTPLLQRQGHIVKCLYRYDPSDIGEQIDRLQQSSIHTAKRLDIPLSDYFTKTKEHLSQQCNFEQVYLCIWTTSAIIDSAQKKRAFTHKAKSIKDLELKLSAKSQQFLNVLPEIRLAHQSVMSLIINALKVMQISMKLLTVDRILSIIKWQITPNHQQKTWQALLPGEAHYFDTNSDENYLLWPSFSQQLFTEDGMNMSVSEASFGEYCYAPVTIELFPKDIKPFFNLFRALVESNIPWQMSYSMSHNGINVSKTKSILAQFLKFCSHENRLICDAHRLLKVLEEKSDVPVIKLSVSLVTWAAKNDLDRLMQQKSMLIKAVQSWGGAQVCDKFGDPTKTVCSTLLALDKQHVPGVVGCPLSDAVKLMPLFRPACSWDSGSTIFRTPDGKTWPYQSGSSLQVSWVELVYARSGAGKSVLLNKLNLGVCLRAGLDELPYISILDIGESSFGLIHLLQQRSNNAQGIALAQSYRFHLSTEDAINPFDSYLGSRTPNIMHRHFLVNFISILMLENITHSLPDGMSAMITMVIDIVYRNASDEHQPKLYLDGIVTEIDEFLQLHTDHAIASNISSWWDVVDYLFIHNEISLAQLAQRYASPLLVDMVSAVHHPSIVDLYEKLTLSNGESYIEYFCRNIASCIRNYPGVNVVTKLSVTSRVTAFDLSSVVTTGSASDEKKSAIAYMLVRHATSNQFYLKLSDLNGLPDNYKHYHTQKIKSMINLPKRIVFDEFHRTSNCWPIRQQVIKDMREGRKQNVQVVLASQALADFDPVILEFATSIFILSGGNHSALNQTVKTFGLNETERYALQHYVHGPSATGMTFLSQFHTKSGINTQLLNLSLSAYELWAFTTTAEDIYLRDQLFEHLSVNEALLQLSQAFPTGTAKRYFEIQAQIYPNKSISFLSNAFIKKMLMQISGITEINLDDVEC</sequence>
<dbReference type="RefSeq" id="WP_117001844.1">
    <property type="nucleotide sequence ID" value="NZ_BMJS01000006.1"/>
</dbReference>
<name>A0A8J2Z3G1_9GAMM</name>
<dbReference type="InterPro" id="IPR027417">
    <property type="entry name" value="P-loop_NTPase"/>
</dbReference>
<dbReference type="Proteomes" id="UP000636949">
    <property type="component" value="Unassembled WGS sequence"/>
</dbReference>
<organism evidence="1 2">
    <name type="scientific">Cysteiniphilum litorale</name>
    <dbReference type="NCBI Taxonomy" id="2056700"/>
    <lineage>
        <taxon>Bacteria</taxon>
        <taxon>Pseudomonadati</taxon>
        <taxon>Pseudomonadota</taxon>
        <taxon>Gammaproteobacteria</taxon>
        <taxon>Thiotrichales</taxon>
        <taxon>Fastidiosibacteraceae</taxon>
        <taxon>Cysteiniphilum</taxon>
    </lineage>
</organism>
<reference evidence="1" key="2">
    <citation type="submission" date="2020-09" db="EMBL/GenBank/DDBJ databases">
        <authorList>
            <person name="Sun Q."/>
            <person name="Zhou Y."/>
        </authorList>
    </citation>
    <scope>NUCLEOTIDE SEQUENCE</scope>
    <source>
        <strain evidence="1">CGMCC 1.15758</strain>
    </source>
</reference>
<gene>
    <name evidence="1" type="primary">icmB</name>
    <name evidence="1" type="ORF">GCM10010995_08170</name>
</gene>
<evidence type="ECO:0000313" key="1">
    <source>
        <dbReference type="EMBL" id="GGF93400.1"/>
    </source>
</evidence>
<dbReference type="AlphaFoldDB" id="A0A8J2Z3G1"/>
<dbReference type="SUPFAM" id="SSF52540">
    <property type="entry name" value="P-loop containing nucleoside triphosphate hydrolases"/>
    <property type="match status" value="1"/>
</dbReference>
<keyword evidence="2" id="KW-1185">Reference proteome</keyword>
<protein>
    <submittedName>
        <fullName evidence="1">Virulence protein IcmB</fullName>
    </submittedName>
</protein>